<evidence type="ECO:0000313" key="2">
    <source>
        <dbReference type="EMBL" id="MBC2835795.1"/>
    </source>
</evidence>
<sequence>MEKVACLTCRMIRRFVLAFGAGVLVMWQVTGTLPAETPNNGTWRGFMFVAMFFLVAGVFFRMREMRNRFRMRMRD</sequence>
<dbReference type="Proteomes" id="UP000555411">
    <property type="component" value="Unassembled WGS sequence"/>
</dbReference>
<feature type="transmembrane region" description="Helical" evidence="1">
    <location>
        <begin position="42"/>
        <end position="62"/>
    </location>
</feature>
<organism evidence="2 3">
    <name type="scientific">Paragemmobacter straminiformis</name>
    <dbReference type="NCBI Taxonomy" id="2045119"/>
    <lineage>
        <taxon>Bacteria</taxon>
        <taxon>Pseudomonadati</taxon>
        <taxon>Pseudomonadota</taxon>
        <taxon>Alphaproteobacteria</taxon>
        <taxon>Rhodobacterales</taxon>
        <taxon>Paracoccaceae</taxon>
        <taxon>Paragemmobacter</taxon>
    </lineage>
</organism>
<keyword evidence="1" id="KW-0812">Transmembrane</keyword>
<keyword evidence="1" id="KW-1133">Transmembrane helix</keyword>
<dbReference type="AlphaFoldDB" id="A0A842I837"/>
<name>A0A842I837_9RHOB</name>
<evidence type="ECO:0000313" key="3">
    <source>
        <dbReference type="Proteomes" id="UP000555411"/>
    </source>
</evidence>
<comment type="caution">
    <text evidence="2">The sequence shown here is derived from an EMBL/GenBank/DDBJ whole genome shotgun (WGS) entry which is preliminary data.</text>
</comment>
<gene>
    <name evidence="2" type="ORF">H7F16_09795</name>
</gene>
<accession>A0A842I837</accession>
<keyword evidence="1" id="KW-0472">Membrane</keyword>
<proteinExistence type="predicted"/>
<dbReference type="EMBL" id="JACLQD010000002">
    <property type="protein sequence ID" value="MBC2835795.1"/>
    <property type="molecule type" value="Genomic_DNA"/>
</dbReference>
<keyword evidence="3" id="KW-1185">Reference proteome</keyword>
<feature type="transmembrane region" description="Helical" evidence="1">
    <location>
        <begin position="12"/>
        <end position="30"/>
    </location>
</feature>
<protein>
    <submittedName>
        <fullName evidence="2">Uncharacterized protein</fullName>
    </submittedName>
</protein>
<reference evidence="2 3" key="1">
    <citation type="journal article" date="2017" name="Int. J. Syst. Evol. Microbiol.">
        <title>Gemmobacter straminiformis sp. nov., isolated from an artificial fountain.</title>
        <authorList>
            <person name="Kang J.Y."/>
            <person name="Kim M.J."/>
            <person name="Chun J."/>
            <person name="Son K.P."/>
            <person name="Jahng K.Y."/>
        </authorList>
    </citation>
    <scope>NUCLEOTIDE SEQUENCE [LARGE SCALE GENOMIC DNA]</scope>
    <source>
        <strain evidence="2 3">CAM-8</strain>
    </source>
</reference>
<evidence type="ECO:0000256" key="1">
    <source>
        <dbReference type="SAM" id="Phobius"/>
    </source>
</evidence>